<dbReference type="PANTHER" id="PTHR42718:SF9">
    <property type="entry name" value="MAJOR FACILITATOR SUPERFAMILY MULTIDRUG TRANSPORTER MFSC"/>
    <property type="match status" value="1"/>
</dbReference>
<sequence>MATPSVDVARPDEAGTGRLEGASRLRVILIILAIVLATEVGTYYFTFVSMATPYIGADFPQQSAGQLTWMSTLYAIVGGVLVPVAGKLSDRLGKKKIILACLGTSLIGSVLVAVTSTWPLMLLGRGLQAVAFPAIFVSYGLIRDLMPRRHINMAIALAGGGTGVGAVLGPVAGGLLTDHFSWRSLFWFCVGWTVVTIIPLAILVPETKLRVKSRIDWVGAVLLGAGIGGVLIYLSQGVVWGWASLSALAWLIGGVVLLIVFYGWELVTPEPIMDPKLLRTPRFVTIMAAAFLSVGIMQGLGYLMSYLAETPGGAAGEAIKRQVVEGAAQQAAAQASQQTQMNIPPSMMMQYFSVEGELPGLNLTLLQFTVRALLAMTVVYVIVSPLCGWLSTRFGLRRPYIISPVMFALASVLFALYHENPLQLALIAMIAGIGAGAFLGTLPNMVVESVPQEQQGISAGMYGAFNSFGTAAAAAATAAIFSAHPLILHINAPGHVEARKLDTGPMAQLPSESAYIDAFYMFAIAAAVALVLAVVAMRQFDKPATGGFEV</sequence>
<evidence type="ECO:0000259" key="7">
    <source>
        <dbReference type="PROSITE" id="PS50850"/>
    </source>
</evidence>
<evidence type="ECO:0000256" key="4">
    <source>
        <dbReference type="ARBA" id="ARBA00022989"/>
    </source>
</evidence>
<dbReference type="EMBL" id="CP109441">
    <property type="protein sequence ID" value="WUV45815.1"/>
    <property type="molecule type" value="Genomic_DNA"/>
</dbReference>
<feature type="transmembrane region" description="Helical" evidence="6">
    <location>
        <begin position="240"/>
        <end position="262"/>
    </location>
</feature>
<feature type="transmembrane region" description="Helical" evidence="6">
    <location>
        <begin position="459"/>
        <end position="481"/>
    </location>
</feature>
<gene>
    <name evidence="8" type="ORF">OG563_43185</name>
</gene>
<evidence type="ECO:0000256" key="2">
    <source>
        <dbReference type="ARBA" id="ARBA00022448"/>
    </source>
</evidence>
<evidence type="ECO:0000256" key="6">
    <source>
        <dbReference type="SAM" id="Phobius"/>
    </source>
</evidence>
<feature type="domain" description="Major facilitator superfamily (MFS) profile" evidence="7">
    <location>
        <begin position="30"/>
        <end position="541"/>
    </location>
</feature>
<dbReference type="PANTHER" id="PTHR42718">
    <property type="entry name" value="MAJOR FACILITATOR SUPERFAMILY MULTIDRUG TRANSPORTER MFSC"/>
    <property type="match status" value="1"/>
</dbReference>
<evidence type="ECO:0000256" key="3">
    <source>
        <dbReference type="ARBA" id="ARBA00022692"/>
    </source>
</evidence>
<keyword evidence="9" id="KW-1185">Reference proteome</keyword>
<evidence type="ECO:0000256" key="5">
    <source>
        <dbReference type="ARBA" id="ARBA00023136"/>
    </source>
</evidence>
<feature type="transmembrane region" description="Helical" evidence="6">
    <location>
        <begin position="97"/>
        <end position="116"/>
    </location>
</feature>
<proteinExistence type="predicted"/>
<reference evidence="8" key="1">
    <citation type="submission" date="2022-10" db="EMBL/GenBank/DDBJ databases">
        <title>The complete genomes of actinobacterial strains from the NBC collection.</title>
        <authorList>
            <person name="Joergensen T.S."/>
            <person name="Alvarez Arevalo M."/>
            <person name="Sterndorff E.B."/>
            <person name="Faurdal D."/>
            <person name="Vuksanovic O."/>
            <person name="Mourched A.-S."/>
            <person name="Charusanti P."/>
            <person name="Shaw S."/>
            <person name="Blin K."/>
            <person name="Weber T."/>
        </authorList>
    </citation>
    <scope>NUCLEOTIDE SEQUENCE</scope>
    <source>
        <strain evidence="8">NBC_01482</strain>
    </source>
</reference>
<dbReference type="Proteomes" id="UP001432062">
    <property type="component" value="Chromosome"/>
</dbReference>
<dbReference type="PRINTS" id="PR01035">
    <property type="entry name" value="TCRTETA"/>
</dbReference>
<feature type="transmembrane region" description="Helical" evidence="6">
    <location>
        <begin position="368"/>
        <end position="388"/>
    </location>
</feature>
<organism evidence="8 9">
    <name type="scientific">Nocardia vinacea</name>
    <dbReference type="NCBI Taxonomy" id="96468"/>
    <lineage>
        <taxon>Bacteria</taxon>
        <taxon>Bacillati</taxon>
        <taxon>Actinomycetota</taxon>
        <taxon>Actinomycetes</taxon>
        <taxon>Mycobacteriales</taxon>
        <taxon>Nocardiaceae</taxon>
        <taxon>Nocardia</taxon>
    </lineage>
</organism>
<feature type="transmembrane region" description="Helical" evidence="6">
    <location>
        <begin position="27"/>
        <end position="47"/>
    </location>
</feature>
<dbReference type="InterPro" id="IPR036259">
    <property type="entry name" value="MFS_trans_sf"/>
</dbReference>
<feature type="transmembrane region" description="Helical" evidence="6">
    <location>
        <begin position="67"/>
        <end position="85"/>
    </location>
</feature>
<feature type="transmembrane region" description="Helical" evidence="6">
    <location>
        <begin position="400"/>
        <end position="418"/>
    </location>
</feature>
<dbReference type="Pfam" id="PF07690">
    <property type="entry name" value="MFS_1"/>
    <property type="match status" value="2"/>
</dbReference>
<evidence type="ECO:0000313" key="8">
    <source>
        <dbReference type="EMBL" id="WUV45815.1"/>
    </source>
</evidence>
<evidence type="ECO:0000313" key="9">
    <source>
        <dbReference type="Proteomes" id="UP001432062"/>
    </source>
</evidence>
<dbReference type="SUPFAM" id="SSF103473">
    <property type="entry name" value="MFS general substrate transporter"/>
    <property type="match status" value="2"/>
</dbReference>
<dbReference type="Gene3D" id="1.20.1250.20">
    <property type="entry name" value="MFS general substrate transporter like domains"/>
    <property type="match status" value="2"/>
</dbReference>
<keyword evidence="2" id="KW-0813">Transport</keyword>
<evidence type="ECO:0000256" key="1">
    <source>
        <dbReference type="ARBA" id="ARBA00004651"/>
    </source>
</evidence>
<protein>
    <submittedName>
        <fullName evidence="8">MFS transporter</fullName>
    </submittedName>
</protein>
<comment type="subcellular location">
    <subcellularLocation>
        <location evidence="1">Cell membrane</location>
        <topology evidence="1">Multi-pass membrane protein</topology>
    </subcellularLocation>
</comment>
<keyword evidence="3 6" id="KW-0812">Transmembrane</keyword>
<accession>A0ABZ1YV53</accession>
<dbReference type="RefSeq" id="WP_327099073.1">
    <property type="nucleotide sequence ID" value="NZ_CP109149.1"/>
</dbReference>
<keyword evidence="4 6" id="KW-1133">Transmembrane helix</keyword>
<dbReference type="PROSITE" id="PS50850">
    <property type="entry name" value="MFS"/>
    <property type="match status" value="1"/>
</dbReference>
<feature type="transmembrane region" description="Helical" evidence="6">
    <location>
        <begin position="518"/>
        <end position="537"/>
    </location>
</feature>
<feature type="transmembrane region" description="Helical" evidence="6">
    <location>
        <begin position="283"/>
        <end position="304"/>
    </location>
</feature>
<feature type="transmembrane region" description="Helical" evidence="6">
    <location>
        <begin position="215"/>
        <end position="234"/>
    </location>
</feature>
<dbReference type="InterPro" id="IPR001958">
    <property type="entry name" value="Tet-R_TetA/multi-R_MdtG-like"/>
</dbReference>
<feature type="transmembrane region" description="Helical" evidence="6">
    <location>
        <begin position="185"/>
        <end position="203"/>
    </location>
</feature>
<feature type="transmembrane region" description="Helical" evidence="6">
    <location>
        <begin position="122"/>
        <end position="142"/>
    </location>
</feature>
<feature type="transmembrane region" description="Helical" evidence="6">
    <location>
        <begin position="424"/>
        <end position="447"/>
    </location>
</feature>
<dbReference type="InterPro" id="IPR011701">
    <property type="entry name" value="MFS"/>
</dbReference>
<keyword evidence="5 6" id="KW-0472">Membrane</keyword>
<name>A0ABZ1YV53_9NOCA</name>
<feature type="transmembrane region" description="Helical" evidence="6">
    <location>
        <begin position="154"/>
        <end position="173"/>
    </location>
</feature>
<dbReference type="InterPro" id="IPR020846">
    <property type="entry name" value="MFS_dom"/>
</dbReference>